<evidence type="ECO:0000256" key="12">
    <source>
        <dbReference type="SAM" id="Phobius"/>
    </source>
</evidence>
<feature type="domain" description="Aminotransferase class I/classII large" evidence="13">
    <location>
        <begin position="31"/>
        <end position="355"/>
    </location>
</feature>
<comment type="catalytic activity">
    <reaction evidence="10">
        <text>L-histidinol phosphate + 2-oxoglutarate = 3-(imidazol-4-yl)-2-oxopropyl phosphate + L-glutamate</text>
        <dbReference type="Rhea" id="RHEA:23744"/>
        <dbReference type="ChEBI" id="CHEBI:16810"/>
        <dbReference type="ChEBI" id="CHEBI:29985"/>
        <dbReference type="ChEBI" id="CHEBI:57766"/>
        <dbReference type="ChEBI" id="CHEBI:57980"/>
        <dbReference type="EC" id="2.6.1.9"/>
    </reaction>
</comment>
<organism evidence="14 15">
    <name type="scientific">Paenirhodobacter hankyongi</name>
    <dbReference type="NCBI Taxonomy" id="2294033"/>
    <lineage>
        <taxon>Bacteria</taxon>
        <taxon>Pseudomonadati</taxon>
        <taxon>Pseudomonadota</taxon>
        <taxon>Alphaproteobacteria</taxon>
        <taxon>Rhodobacterales</taxon>
        <taxon>Rhodobacter group</taxon>
        <taxon>Paenirhodobacter</taxon>
    </lineage>
</organism>
<keyword evidence="9" id="KW-0368">Histidine biosynthesis</keyword>
<dbReference type="CDD" id="cd00609">
    <property type="entry name" value="AAT_like"/>
    <property type="match status" value="1"/>
</dbReference>
<comment type="caution">
    <text evidence="14">The sequence shown here is derived from an EMBL/GenBank/DDBJ whole genome shotgun (WGS) entry which is preliminary data.</text>
</comment>
<comment type="cofactor">
    <cofactor evidence="1 11">
        <name>pyridoxal 5'-phosphate</name>
        <dbReference type="ChEBI" id="CHEBI:597326"/>
    </cofactor>
</comment>
<accession>A0A421BIV4</accession>
<dbReference type="InterPro" id="IPR004839">
    <property type="entry name" value="Aminotransferase_I/II_large"/>
</dbReference>
<proteinExistence type="inferred from homology"/>
<dbReference type="GO" id="GO:0030170">
    <property type="term" value="F:pyridoxal phosphate binding"/>
    <property type="evidence" value="ECO:0007669"/>
    <property type="project" value="InterPro"/>
</dbReference>
<dbReference type="GO" id="GO:0000105">
    <property type="term" value="P:L-histidine biosynthetic process"/>
    <property type="evidence" value="ECO:0007669"/>
    <property type="project" value="UniProtKB-KW"/>
</dbReference>
<dbReference type="Proteomes" id="UP000279673">
    <property type="component" value="Unassembled WGS sequence"/>
</dbReference>
<dbReference type="InterPro" id="IPR015422">
    <property type="entry name" value="PyrdxlP-dep_Trfase_small"/>
</dbReference>
<evidence type="ECO:0000256" key="1">
    <source>
        <dbReference type="ARBA" id="ARBA00001933"/>
    </source>
</evidence>
<keyword evidence="12" id="KW-1133">Transmembrane helix</keyword>
<gene>
    <name evidence="14" type="ORF">DYS74_18105</name>
</gene>
<keyword evidence="5 14" id="KW-0032">Aminotransferase</keyword>
<dbReference type="PANTHER" id="PTHR43643">
    <property type="entry name" value="HISTIDINOL-PHOSPHATE AMINOTRANSFERASE 2"/>
    <property type="match status" value="1"/>
</dbReference>
<dbReference type="Gene3D" id="3.90.1150.10">
    <property type="entry name" value="Aspartate Aminotransferase, domain 1"/>
    <property type="match status" value="1"/>
</dbReference>
<reference evidence="14 15" key="1">
    <citation type="submission" date="2018-10" db="EMBL/GenBank/DDBJ databases">
        <title>Rhodobacter sp . BO-81.</title>
        <authorList>
            <person name="Im W.T."/>
        </authorList>
    </citation>
    <scope>NUCLEOTIDE SEQUENCE [LARGE SCALE GENOMIC DNA]</scope>
    <source>
        <strain evidence="14 15">BO-81</strain>
    </source>
</reference>
<dbReference type="RefSeq" id="WP_121535027.1">
    <property type="nucleotide sequence ID" value="NZ_RCHI01000033.1"/>
</dbReference>
<dbReference type="GO" id="GO:0004400">
    <property type="term" value="F:histidinol-phosphate transaminase activity"/>
    <property type="evidence" value="ECO:0007669"/>
    <property type="project" value="UniProtKB-EC"/>
</dbReference>
<dbReference type="EC" id="2.6.1.9" evidence="4"/>
<feature type="transmembrane region" description="Helical" evidence="12">
    <location>
        <begin position="257"/>
        <end position="280"/>
    </location>
</feature>
<evidence type="ECO:0000313" key="15">
    <source>
        <dbReference type="Proteomes" id="UP000279673"/>
    </source>
</evidence>
<dbReference type="SUPFAM" id="SSF53383">
    <property type="entry name" value="PLP-dependent transferases"/>
    <property type="match status" value="1"/>
</dbReference>
<evidence type="ECO:0000256" key="6">
    <source>
        <dbReference type="ARBA" id="ARBA00022605"/>
    </source>
</evidence>
<evidence type="ECO:0000259" key="13">
    <source>
        <dbReference type="Pfam" id="PF00155"/>
    </source>
</evidence>
<evidence type="ECO:0000256" key="7">
    <source>
        <dbReference type="ARBA" id="ARBA00022679"/>
    </source>
</evidence>
<dbReference type="InterPro" id="IPR015421">
    <property type="entry name" value="PyrdxlP-dep_Trfase_major"/>
</dbReference>
<dbReference type="PROSITE" id="PS00599">
    <property type="entry name" value="AA_TRANSFER_CLASS_2"/>
    <property type="match status" value="1"/>
</dbReference>
<name>A0A421BIV4_9RHOB</name>
<evidence type="ECO:0000256" key="8">
    <source>
        <dbReference type="ARBA" id="ARBA00022898"/>
    </source>
</evidence>
<dbReference type="InterPro" id="IPR015424">
    <property type="entry name" value="PyrdxlP-dep_Trfase"/>
</dbReference>
<keyword evidence="15" id="KW-1185">Reference proteome</keyword>
<sequence length="363" mass="38281">MSVPVDRVSALSFHPLYEPPEILADGSKVRRLNLNESPFPPSPAVIAAMTRAAALGNRYPDGEARALIEALAAGSGIPPERIFVGAGSNELLAASAEISLDPGDQMLAPLPAFPTYAKLARLRGAEFVGVPLHGDGRIDVPAMLAAVTPRTRLAFFSSPHNPTGGIMTAEDILRLVQELPEHVMLHFDEAYYEFGRAAGAPDALPILSTRKGPWISTRTFSKAYGMAGVRVGYGFAGTPELALAIRKVRPNFSLSRMALAGGVAALAEPGASAALVALILKERDRMAAQLRPAGFTPLPGAANFLALLPPPGSPNLVDRLRDAGIYITDFVLGETRALRITIGDAEDTNAVVSALLENADAPR</sequence>
<evidence type="ECO:0000256" key="9">
    <source>
        <dbReference type="ARBA" id="ARBA00023102"/>
    </source>
</evidence>
<comment type="pathway">
    <text evidence="2">Amino-acid biosynthesis; L-histidine biosynthesis; L-histidine from 5-phospho-alpha-D-ribose 1-diphosphate: step 7/9.</text>
</comment>
<evidence type="ECO:0000313" key="14">
    <source>
        <dbReference type="EMBL" id="RLL61423.1"/>
    </source>
</evidence>
<dbReference type="PANTHER" id="PTHR43643:SF6">
    <property type="entry name" value="HISTIDINOL-PHOSPHATE AMINOTRANSFERASE"/>
    <property type="match status" value="1"/>
</dbReference>
<keyword evidence="7 14" id="KW-0808">Transferase</keyword>
<dbReference type="Gene3D" id="3.40.640.10">
    <property type="entry name" value="Type I PLP-dependent aspartate aminotransferase-like (Major domain)"/>
    <property type="match status" value="1"/>
</dbReference>
<evidence type="ECO:0000256" key="4">
    <source>
        <dbReference type="ARBA" id="ARBA00012748"/>
    </source>
</evidence>
<keyword evidence="8 11" id="KW-0663">Pyridoxal phosphate</keyword>
<dbReference type="Pfam" id="PF00155">
    <property type="entry name" value="Aminotran_1_2"/>
    <property type="match status" value="1"/>
</dbReference>
<dbReference type="AlphaFoldDB" id="A0A421BIV4"/>
<keyword evidence="6" id="KW-0028">Amino-acid biosynthesis</keyword>
<evidence type="ECO:0000256" key="2">
    <source>
        <dbReference type="ARBA" id="ARBA00005011"/>
    </source>
</evidence>
<dbReference type="EMBL" id="RCHI01000033">
    <property type="protein sequence ID" value="RLL61423.1"/>
    <property type="molecule type" value="Genomic_DNA"/>
</dbReference>
<evidence type="ECO:0000256" key="5">
    <source>
        <dbReference type="ARBA" id="ARBA00022576"/>
    </source>
</evidence>
<comment type="similarity">
    <text evidence="3">Belongs to the class-II pyridoxal-phosphate-dependent aminotransferase family. Histidinol-phosphate aminotransferase subfamily.</text>
</comment>
<evidence type="ECO:0000256" key="10">
    <source>
        <dbReference type="ARBA" id="ARBA00047481"/>
    </source>
</evidence>
<evidence type="ECO:0000256" key="3">
    <source>
        <dbReference type="ARBA" id="ARBA00007970"/>
    </source>
</evidence>
<keyword evidence="12" id="KW-0812">Transmembrane</keyword>
<dbReference type="InterPro" id="IPR001917">
    <property type="entry name" value="Aminotrans_II_pyridoxalP_BS"/>
</dbReference>
<protein>
    <recommendedName>
        <fullName evidence="4">histidinol-phosphate transaminase</fullName>
        <ecNumber evidence="4">2.6.1.9</ecNumber>
    </recommendedName>
</protein>
<evidence type="ECO:0000256" key="11">
    <source>
        <dbReference type="RuleBase" id="RU003693"/>
    </source>
</evidence>
<dbReference type="InterPro" id="IPR050106">
    <property type="entry name" value="HistidinolP_aminotransfase"/>
</dbReference>
<keyword evidence="12" id="KW-0472">Membrane</keyword>